<dbReference type="InterPro" id="IPR056666">
    <property type="entry name" value="DrmE_C"/>
</dbReference>
<keyword evidence="3" id="KW-1185">Reference proteome</keyword>
<protein>
    <recommendedName>
        <fullName evidence="1">DISARM protein DrmE C-terminal domain-containing protein</fullName>
    </recommendedName>
</protein>
<sequence>MPALYLDALAPADPGDYELIDRINRARLRDEGRPVPLGSLDEVLFNLVIEVLESCGKNLLLSMPAGKQDLGIALGIYLQLNRRGQAFMQRRNPDAMAGPVVVLGHNLNLTKRLRNIKMGSHDLSQGIVAGRVRGDGQVTSLTGILSPARVWRHGLLYLNTSLGYPELEQVHPEVAIVDGTTLRRAESIERALDWCSRQNAERILLLTELGSEPLEVVAADPSWRSFPLTPSLIQDVRDSLDESTPGGALSASALTVTRRLAPGIAVYRAPALAVARRNALSAIAAARKIPAPRPRSIQNAVRLVNALCSLWGSPKTADRVAIAQGASFSISTMFRRVEADMGTDQHGVWAAFRETRWTDLRRACLDMAGLIFEKNPRLALLESLIAWAEANRPGAPLRIRTVGRSAALALEHDLHTAGIVLDSLPESSVSHVSIHPQGERLPWATTPALELHLGPPPPWRRASLLAASATEHVVALECDEVSWFMSSLTMLSASWKMDLQEFSEETDLEFPSGAAEVSTRRVFGPISIDSRREREAASQLVELPDFDLAALLAAFTETVRDAVEDPEEADYVRPAVRARKLILEPDARRYYLPLDAKVEVLSGGDYAVVPLSDLTAGMAVLLSRGESRGNLFARLKLAAYSEIDVLAANLLLERFRQAVRELYDQEGSWSKVSRAIQRYGSQVASGAACSNWAKGTSIAPEDVDDIRRVFWAVGRNEMTADGTWQRLGAIAQELRNMHRGLGQVISSAIDEAARGRLGPSCQIIQERCGFDPLEVLEEFQVARVRSIGPSELIQHSQLRLVLQPK</sequence>
<proteinExistence type="predicted"/>
<dbReference type="Pfam" id="PF24957">
    <property type="entry name" value="DrmE_C"/>
    <property type="match status" value="1"/>
</dbReference>
<feature type="domain" description="DISARM protein DrmE C-terminal" evidence="1">
    <location>
        <begin position="593"/>
        <end position="752"/>
    </location>
</feature>
<evidence type="ECO:0000313" key="3">
    <source>
        <dbReference type="Proteomes" id="UP001138997"/>
    </source>
</evidence>
<evidence type="ECO:0000259" key="1">
    <source>
        <dbReference type="Pfam" id="PF24957"/>
    </source>
</evidence>
<dbReference type="AlphaFoldDB" id="A0A9X1N8Z0"/>
<organism evidence="2 3">
    <name type="scientific">Kineosporia babensis</name>
    <dbReference type="NCBI Taxonomy" id="499548"/>
    <lineage>
        <taxon>Bacteria</taxon>
        <taxon>Bacillati</taxon>
        <taxon>Actinomycetota</taxon>
        <taxon>Actinomycetes</taxon>
        <taxon>Kineosporiales</taxon>
        <taxon>Kineosporiaceae</taxon>
        <taxon>Kineosporia</taxon>
    </lineage>
</organism>
<accession>A0A9X1N8Z0</accession>
<comment type="caution">
    <text evidence="2">The sequence shown here is derived from an EMBL/GenBank/DDBJ whole genome shotgun (WGS) entry which is preliminary data.</text>
</comment>
<name>A0A9X1N8Z0_9ACTN</name>
<evidence type="ECO:0000313" key="2">
    <source>
        <dbReference type="EMBL" id="MCD5309345.1"/>
    </source>
</evidence>
<dbReference type="RefSeq" id="WP_231438273.1">
    <property type="nucleotide sequence ID" value="NZ_JAJOMB010000001.1"/>
</dbReference>
<reference evidence="2" key="1">
    <citation type="submission" date="2021-11" db="EMBL/GenBank/DDBJ databases">
        <title>Streptomyces corallinus and Kineosporia corallina sp. nov., two new coral-derived marine actinobacteria.</title>
        <authorList>
            <person name="Buangrab K."/>
            <person name="Sutthacheep M."/>
            <person name="Yeemin T."/>
            <person name="Harunari E."/>
            <person name="Igarashi Y."/>
            <person name="Sripreechasak P."/>
            <person name="Kanchanasin P."/>
            <person name="Tanasupawat S."/>
            <person name="Phongsopitanun W."/>
        </authorList>
    </citation>
    <scope>NUCLEOTIDE SEQUENCE</scope>
    <source>
        <strain evidence="2">JCM 31032</strain>
    </source>
</reference>
<dbReference type="EMBL" id="JAJOMB010000001">
    <property type="protein sequence ID" value="MCD5309345.1"/>
    <property type="molecule type" value="Genomic_DNA"/>
</dbReference>
<gene>
    <name evidence="2" type="ORF">LR394_00425</name>
</gene>
<dbReference type="Proteomes" id="UP001138997">
    <property type="component" value="Unassembled WGS sequence"/>
</dbReference>